<keyword evidence="3" id="KW-1185">Reference proteome</keyword>
<reference evidence="2" key="1">
    <citation type="submission" date="2025-08" db="UniProtKB">
        <authorList>
            <consortium name="Ensembl"/>
        </authorList>
    </citation>
    <scope>IDENTIFICATION</scope>
</reference>
<name>A0A3Q3JTQ2_MONAL</name>
<dbReference type="Proteomes" id="UP000261600">
    <property type="component" value="Unplaced"/>
</dbReference>
<feature type="transmembrane region" description="Helical" evidence="1">
    <location>
        <begin position="418"/>
        <end position="439"/>
    </location>
</feature>
<dbReference type="Pfam" id="PF00429">
    <property type="entry name" value="TLV_coat"/>
    <property type="match status" value="1"/>
</dbReference>
<keyword evidence="1" id="KW-0812">Transmembrane</keyword>
<dbReference type="Ensembl" id="ENSMALT00000023852.1">
    <property type="protein sequence ID" value="ENSMALP00000023404.1"/>
    <property type="gene ID" value="ENSMALG00000016313.1"/>
</dbReference>
<dbReference type="AlphaFoldDB" id="A0A3Q3JTQ2"/>
<dbReference type="STRING" id="43700.ENSMALP00000023404"/>
<protein>
    <submittedName>
        <fullName evidence="2">Uncharacterized protein</fullName>
    </submittedName>
</protein>
<keyword evidence="1" id="KW-0472">Membrane</keyword>
<dbReference type="PANTHER" id="PTHR10424">
    <property type="entry name" value="VIRAL ENVELOPE PROTEIN"/>
    <property type="match status" value="1"/>
</dbReference>
<dbReference type="SUPFAM" id="SSF58069">
    <property type="entry name" value="Virus ectodomain"/>
    <property type="match status" value="1"/>
</dbReference>
<organism evidence="2 3">
    <name type="scientific">Monopterus albus</name>
    <name type="common">Swamp eel</name>
    <dbReference type="NCBI Taxonomy" id="43700"/>
    <lineage>
        <taxon>Eukaryota</taxon>
        <taxon>Metazoa</taxon>
        <taxon>Chordata</taxon>
        <taxon>Craniata</taxon>
        <taxon>Vertebrata</taxon>
        <taxon>Euteleostomi</taxon>
        <taxon>Actinopterygii</taxon>
        <taxon>Neopterygii</taxon>
        <taxon>Teleostei</taxon>
        <taxon>Neoteleostei</taxon>
        <taxon>Acanthomorphata</taxon>
        <taxon>Anabantaria</taxon>
        <taxon>Synbranchiformes</taxon>
        <taxon>Synbranchidae</taxon>
        <taxon>Monopterus</taxon>
    </lineage>
</organism>
<accession>A0A3Q3JTQ2</accession>
<keyword evidence="1" id="KW-1133">Transmembrane helix</keyword>
<reference evidence="2" key="2">
    <citation type="submission" date="2025-09" db="UniProtKB">
        <authorList>
            <consortium name="Ensembl"/>
        </authorList>
    </citation>
    <scope>IDENTIFICATION</scope>
</reference>
<dbReference type="PANTHER" id="PTHR10424:SF80">
    <property type="entry name" value="ENVELOPE GLYCOPROTEIN"/>
    <property type="match status" value="1"/>
</dbReference>
<dbReference type="InterPro" id="IPR018154">
    <property type="entry name" value="TLV/ENV_coat_polyprotein"/>
</dbReference>
<evidence type="ECO:0000313" key="3">
    <source>
        <dbReference type="Proteomes" id="UP000261600"/>
    </source>
</evidence>
<feature type="transmembrane region" description="Helical" evidence="1">
    <location>
        <begin position="505"/>
        <end position="525"/>
    </location>
</feature>
<dbReference type="Gene3D" id="1.10.287.210">
    <property type="match status" value="1"/>
</dbReference>
<proteinExistence type="predicted"/>
<evidence type="ECO:0000313" key="2">
    <source>
        <dbReference type="Ensembl" id="ENSMALP00000023404.1"/>
    </source>
</evidence>
<sequence length="529" mass="59127">TDRLRLSVTKARERLCWIGSLWLEVWPQKIVLGHVFVLGAHVSGADPLGKFRIIVRTNSTYSHNSYDVYTRHGSHKSDSCHTPLPANLQRKLAIETGFTQKNFWLDWVQNAAEEVSVNTSFVLHMTENPKTPACRELERYYPLAPKDAVPPIFTAVKNNYTCVTKANITGTNVGTISPDWCNNTHNLTIWANATRLTYARSDVFWYCGGNRLLNILPPDWFGTCTMISLIVPVTVVEAAVSDIESGSGHPFKGHRLKRDALFDPARLSPTYIDAIGISCGVPNEYKLVDQEAAGFESALFCWVTINKNVDRINYVHFNVQRLTNFTRDLALGFQEQLAATSIIAVSWQNRQALDWILAEKGGVCALIGEYCCTYIPGHTAPEGAFTEAMRKVRDLKAEVMDNAVNTTSGWKQGLVRSMVIVFIGVVAMGFVLCCCLPVMRSVILSAVERKTADGNDGAGSEAEADWTNGVAGDRRRRRRRALPGGDRLKRQEDELTEGPWMTSHLQIFTLLISQLHIVIFTYLLFNHLC</sequence>
<evidence type="ECO:0000256" key="1">
    <source>
        <dbReference type="SAM" id="Phobius"/>
    </source>
</evidence>